<dbReference type="InterPro" id="IPR014731">
    <property type="entry name" value="ETF_asu_C"/>
</dbReference>
<feature type="binding site" evidence="5">
    <location>
        <position position="304"/>
    </location>
    <ligand>
        <name>FAD</name>
        <dbReference type="ChEBI" id="CHEBI:57692"/>
    </ligand>
</feature>
<dbReference type="GO" id="GO:0009055">
    <property type="term" value="F:electron transfer activity"/>
    <property type="evidence" value="ECO:0007669"/>
    <property type="project" value="InterPro"/>
</dbReference>
<evidence type="ECO:0000256" key="2">
    <source>
        <dbReference type="ARBA" id="ARBA00022448"/>
    </source>
</evidence>
<dbReference type="AlphaFoldDB" id="A0A372IPT0"/>
<dbReference type="GO" id="GO:0050660">
    <property type="term" value="F:flavin adenine dinucleotide binding"/>
    <property type="evidence" value="ECO:0007669"/>
    <property type="project" value="InterPro"/>
</dbReference>
<keyword evidence="4" id="KW-0249">Electron transport</keyword>
<feature type="binding site" evidence="5">
    <location>
        <begin position="266"/>
        <end position="270"/>
    </location>
    <ligand>
        <name>FAD</name>
        <dbReference type="ChEBI" id="CHEBI:57692"/>
    </ligand>
</feature>
<evidence type="ECO:0000313" key="7">
    <source>
        <dbReference type="EMBL" id="RFU16970.1"/>
    </source>
</evidence>
<comment type="cofactor">
    <cofactor evidence="5">
        <name>FAD</name>
        <dbReference type="ChEBI" id="CHEBI:57692"/>
    </cofactor>
    <text evidence="5">Binds 1 FAD per dimer.</text>
</comment>
<reference evidence="7 8" key="1">
    <citation type="submission" date="2018-08" db="EMBL/GenBank/DDBJ databases">
        <title>Acidipila sp. 4G-K13, an acidobacterium isolated from forest soil.</title>
        <authorList>
            <person name="Gao Z.-H."/>
            <person name="Qiu L.-H."/>
        </authorList>
    </citation>
    <scope>NUCLEOTIDE SEQUENCE [LARGE SCALE GENOMIC DNA]</scope>
    <source>
        <strain evidence="7 8">4G-K13</strain>
    </source>
</reference>
<proteinExistence type="inferred from homology"/>
<sequence length="339" mass="35916">MADTILVVAEQREGRLNRVSFETIAAAQSLAKDTGWSIEAVLAGDNLSAPAAELASKAVARVHALEAPALAAYTSDAYVHALKAFLAEKQPALVLFPHTYQVRDFAPRLALALDRALISDATGCRFENGKLLFTRQMFQGKFSADVSFADDTPSATLRMATLQIGAYRGDEAQAGPENTTAPVEHVTAAVANTPPRVTPHEVFQESGQEAKQAVDLSQAEVIVAVGRGIKEQKNLALAEALAQVLHGEVAASRPICDNGWLPLDRQIGSSGQTVAPKLYFALGISGAIQHIVGMKGSRTIVAINKDAEAPIFEIADVGIVGNLFDIVPALTEEIKKATA</sequence>
<feature type="domain" description="Electron transfer flavoprotein alpha/beta-subunit N-terminal" evidence="6">
    <location>
        <begin position="5"/>
        <end position="195"/>
    </location>
</feature>
<dbReference type="SMART" id="SM00893">
    <property type="entry name" value="ETF"/>
    <property type="match status" value="1"/>
</dbReference>
<dbReference type="InterPro" id="IPR001308">
    <property type="entry name" value="ETF_a/FixB"/>
</dbReference>
<dbReference type="OrthoDB" id="9770286at2"/>
<feature type="binding site" evidence="5">
    <location>
        <begin position="283"/>
        <end position="290"/>
    </location>
    <ligand>
        <name>FAD</name>
        <dbReference type="ChEBI" id="CHEBI:57692"/>
    </ligand>
</feature>
<feature type="binding site" evidence="5">
    <location>
        <begin position="252"/>
        <end position="253"/>
    </location>
    <ligand>
        <name>FAD</name>
        <dbReference type="ChEBI" id="CHEBI:57692"/>
    </ligand>
</feature>
<dbReference type="SUPFAM" id="SSF52402">
    <property type="entry name" value="Adenine nucleotide alpha hydrolases-like"/>
    <property type="match status" value="1"/>
</dbReference>
<dbReference type="Gene3D" id="3.40.50.1220">
    <property type="entry name" value="TPP-binding domain"/>
    <property type="match status" value="1"/>
</dbReference>
<name>A0A372IPT0_9BACT</name>
<dbReference type="Pfam" id="PF00766">
    <property type="entry name" value="ETF_alpha"/>
    <property type="match status" value="1"/>
</dbReference>
<organism evidence="7 8">
    <name type="scientific">Paracidobacterium acidisoli</name>
    <dbReference type="NCBI Taxonomy" id="2303751"/>
    <lineage>
        <taxon>Bacteria</taxon>
        <taxon>Pseudomonadati</taxon>
        <taxon>Acidobacteriota</taxon>
        <taxon>Terriglobia</taxon>
        <taxon>Terriglobales</taxon>
        <taxon>Acidobacteriaceae</taxon>
        <taxon>Paracidobacterium</taxon>
    </lineage>
</organism>
<comment type="caution">
    <text evidence="7">The sequence shown here is derived from an EMBL/GenBank/DDBJ whole genome shotgun (WGS) entry which is preliminary data.</text>
</comment>
<dbReference type="EMBL" id="QVQT01000003">
    <property type="protein sequence ID" value="RFU16970.1"/>
    <property type="molecule type" value="Genomic_DNA"/>
</dbReference>
<dbReference type="PIRSF" id="PIRSF000089">
    <property type="entry name" value="Electra_flavoP_a"/>
    <property type="match status" value="1"/>
</dbReference>
<dbReference type="InterPro" id="IPR014729">
    <property type="entry name" value="Rossmann-like_a/b/a_fold"/>
</dbReference>
<dbReference type="Pfam" id="PF01012">
    <property type="entry name" value="ETF"/>
    <property type="match status" value="1"/>
</dbReference>
<protein>
    <submittedName>
        <fullName evidence="7">Electron transfer flavoprotein subunit alpha/FixB family protein</fullName>
    </submittedName>
</protein>
<dbReference type="InterPro" id="IPR014730">
    <property type="entry name" value="ETF_a/b_N"/>
</dbReference>
<keyword evidence="8" id="KW-1185">Reference proteome</keyword>
<dbReference type="Gene3D" id="3.40.50.620">
    <property type="entry name" value="HUPs"/>
    <property type="match status" value="1"/>
</dbReference>
<accession>A0A372IPT0</accession>
<dbReference type="FunFam" id="3.40.50.1220:FF:000004">
    <property type="entry name" value="Electron transfer flavoprotein"/>
    <property type="match status" value="1"/>
</dbReference>
<dbReference type="RefSeq" id="WP_117299139.1">
    <property type="nucleotide sequence ID" value="NZ_QVQT02000003.1"/>
</dbReference>
<evidence type="ECO:0000313" key="8">
    <source>
        <dbReference type="Proteomes" id="UP000264702"/>
    </source>
</evidence>
<feature type="binding site" evidence="5">
    <location>
        <position position="227"/>
    </location>
    <ligand>
        <name>FAD</name>
        <dbReference type="ChEBI" id="CHEBI:57692"/>
    </ligand>
</feature>
<evidence type="ECO:0000259" key="6">
    <source>
        <dbReference type="SMART" id="SM00893"/>
    </source>
</evidence>
<dbReference type="Proteomes" id="UP000264702">
    <property type="component" value="Unassembled WGS sequence"/>
</dbReference>
<comment type="similarity">
    <text evidence="1">Belongs to the ETF alpha-subunit/FixB family.</text>
</comment>
<keyword evidence="3" id="KW-0285">Flavoprotein</keyword>
<dbReference type="SUPFAM" id="SSF52467">
    <property type="entry name" value="DHS-like NAD/FAD-binding domain"/>
    <property type="match status" value="1"/>
</dbReference>
<evidence type="ECO:0000256" key="4">
    <source>
        <dbReference type="ARBA" id="ARBA00022982"/>
    </source>
</evidence>
<dbReference type="CDD" id="cd01715">
    <property type="entry name" value="ETF_alpha"/>
    <property type="match status" value="1"/>
</dbReference>
<keyword evidence="5" id="KW-0274">FAD</keyword>
<evidence type="ECO:0000256" key="3">
    <source>
        <dbReference type="ARBA" id="ARBA00022630"/>
    </source>
</evidence>
<dbReference type="InterPro" id="IPR033947">
    <property type="entry name" value="ETF_alpha_N"/>
</dbReference>
<evidence type="ECO:0000256" key="1">
    <source>
        <dbReference type="ARBA" id="ARBA00005817"/>
    </source>
</evidence>
<gene>
    <name evidence="7" type="ORF">D0Y96_09640</name>
</gene>
<dbReference type="PANTHER" id="PTHR43153">
    <property type="entry name" value="ELECTRON TRANSFER FLAVOPROTEIN ALPHA"/>
    <property type="match status" value="1"/>
</dbReference>
<dbReference type="InterPro" id="IPR029035">
    <property type="entry name" value="DHS-like_NAD/FAD-binding_dom"/>
</dbReference>
<dbReference type="PANTHER" id="PTHR43153:SF1">
    <property type="entry name" value="ELECTRON TRANSFER FLAVOPROTEIN SUBUNIT ALPHA, MITOCHONDRIAL"/>
    <property type="match status" value="1"/>
</dbReference>
<evidence type="ECO:0000256" key="5">
    <source>
        <dbReference type="PIRSR" id="PIRSR000089-1"/>
    </source>
</evidence>
<dbReference type="GO" id="GO:0033539">
    <property type="term" value="P:fatty acid beta-oxidation using acyl-CoA dehydrogenase"/>
    <property type="evidence" value="ECO:0007669"/>
    <property type="project" value="TreeGrafter"/>
</dbReference>
<keyword evidence="2" id="KW-0813">Transport</keyword>